<evidence type="ECO:0000313" key="3">
    <source>
        <dbReference type="Proteomes" id="UP000254330"/>
    </source>
</evidence>
<dbReference type="Proteomes" id="UP000294641">
    <property type="component" value="Unassembled WGS sequence"/>
</dbReference>
<evidence type="ECO:0000313" key="2">
    <source>
        <dbReference type="EMBL" id="TDR38661.1"/>
    </source>
</evidence>
<comment type="caution">
    <text evidence="1">The sequence shown here is derived from an EMBL/GenBank/DDBJ whole genome shotgun (WGS) entry which is preliminary data.</text>
</comment>
<dbReference type="EMBL" id="SNZG01000015">
    <property type="protein sequence ID" value="TDR38661.1"/>
    <property type="molecule type" value="Genomic_DNA"/>
</dbReference>
<protein>
    <recommendedName>
        <fullName evidence="5">DUF3139 domain-containing protein</fullName>
    </recommendedName>
</protein>
<proteinExistence type="predicted"/>
<sequence>MKIFSGLLILIAIISISFNLKMLYDQKKQGEVEELQQLVVATVFELQKQGYKEKDIQEIEMKNDYSLLKGRGIYPYNYIVYVVTKDDPDHTKTYTWADDNKTAVKLEK</sequence>
<dbReference type="Proteomes" id="UP000254330">
    <property type="component" value="Unassembled WGS sequence"/>
</dbReference>
<evidence type="ECO:0008006" key="5">
    <source>
        <dbReference type="Google" id="ProtNLM"/>
    </source>
</evidence>
<evidence type="ECO:0000313" key="1">
    <source>
        <dbReference type="EMBL" id="STX08732.1"/>
    </source>
</evidence>
<reference evidence="2 4" key="2">
    <citation type="submission" date="2019-03" db="EMBL/GenBank/DDBJ databases">
        <title>Genomic Encyclopedia of Type Strains, Phase IV (KMG-IV): sequencing the most valuable type-strain genomes for metagenomic binning, comparative biology and taxonomic classification.</title>
        <authorList>
            <person name="Goeker M."/>
        </authorList>
    </citation>
    <scope>NUCLEOTIDE SEQUENCE [LARGE SCALE GENOMIC DNA]</scope>
    <source>
        <strain evidence="2 4">DSM 20580</strain>
    </source>
</reference>
<dbReference type="OrthoDB" id="9972348at2"/>
<keyword evidence="4" id="KW-1185">Reference proteome</keyword>
<evidence type="ECO:0000313" key="4">
    <source>
        <dbReference type="Proteomes" id="UP000294641"/>
    </source>
</evidence>
<dbReference type="RefSeq" id="WP_109349515.1">
    <property type="nucleotide sequence ID" value="NZ_BJUE01000040.1"/>
</dbReference>
<accession>A0A8B4Q4G7</accession>
<name>A0A8B4Q4G7_9BACL</name>
<organism evidence="1 3">
    <name type="scientific">Kurthia zopfii</name>
    <dbReference type="NCBI Taxonomy" id="1650"/>
    <lineage>
        <taxon>Bacteria</taxon>
        <taxon>Bacillati</taxon>
        <taxon>Bacillota</taxon>
        <taxon>Bacilli</taxon>
        <taxon>Bacillales</taxon>
        <taxon>Caryophanaceae</taxon>
        <taxon>Kurthia</taxon>
    </lineage>
</organism>
<gene>
    <name evidence="2" type="ORF">DFR61_11536</name>
    <name evidence="1" type="ORF">NCTC10597_00398</name>
</gene>
<dbReference type="AlphaFoldDB" id="A0A8B4Q4G7"/>
<dbReference type="EMBL" id="UGNP01000001">
    <property type="protein sequence ID" value="STX08732.1"/>
    <property type="molecule type" value="Genomic_DNA"/>
</dbReference>
<reference evidence="1 3" key="1">
    <citation type="submission" date="2018-06" db="EMBL/GenBank/DDBJ databases">
        <authorList>
            <consortium name="Pathogen Informatics"/>
            <person name="Doyle S."/>
        </authorList>
    </citation>
    <scope>NUCLEOTIDE SEQUENCE [LARGE SCALE GENOMIC DNA]</scope>
    <source>
        <strain evidence="1 3">NCTC10597</strain>
    </source>
</reference>